<feature type="chain" id="PRO_5046072942" evidence="1">
    <location>
        <begin position="24"/>
        <end position="406"/>
    </location>
</feature>
<gene>
    <name evidence="3" type="ORF">IDJ75_17335</name>
</gene>
<name>A0ABR7X8Z2_9SPHI</name>
<protein>
    <submittedName>
        <fullName evidence="3">DUF4185 domain-containing protein</fullName>
    </submittedName>
</protein>
<reference evidence="3 4" key="1">
    <citation type="submission" date="2020-09" db="EMBL/GenBank/DDBJ databases">
        <title>Novel species of Mucilaginibacter isolated from a glacier on the Tibetan Plateau.</title>
        <authorList>
            <person name="Liu Q."/>
            <person name="Xin Y.-H."/>
        </authorList>
    </citation>
    <scope>NUCLEOTIDE SEQUENCE [LARGE SCALE GENOMIC DNA]</scope>
    <source>
        <strain evidence="3 4">CGMCC 1.13878</strain>
    </source>
</reference>
<evidence type="ECO:0000313" key="4">
    <source>
        <dbReference type="Proteomes" id="UP000618754"/>
    </source>
</evidence>
<accession>A0ABR7X8Z2</accession>
<feature type="signal peptide" evidence="1">
    <location>
        <begin position="1"/>
        <end position="23"/>
    </location>
</feature>
<evidence type="ECO:0000256" key="1">
    <source>
        <dbReference type="SAM" id="SignalP"/>
    </source>
</evidence>
<keyword evidence="4" id="KW-1185">Reference proteome</keyword>
<keyword evidence="1" id="KW-0732">Signal</keyword>
<evidence type="ECO:0000259" key="2">
    <source>
        <dbReference type="Pfam" id="PF13810"/>
    </source>
</evidence>
<evidence type="ECO:0000313" key="3">
    <source>
        <dbReference type="EMBL" id="MBD1387053.1"/>
    </source>
</evidence>
<comment type="caution">
    <text evidence="3">The sequence shown here is derived from an EMBL/GenBank/DDBJ whole genome shotgun (WGS) entry which is preliminary data.</text>
</comment>
<dbReference type="InterPro" id="IPR025442">
    <property type="entry name" value="DUF4185"/>
</dbReference>
<feature type="domain" description="DUF4185" evidence="2">
    <location>
        <begin position="241"/>
        <end position="345"/>
    </location>
</feature>
<sequence>MNKTRMLKNICFAAALCGSLSLAFTTASHNKINPLKNAAADTLKFSVSEAPEWSALFKRSSGWFGGDGIFAIPLNGVDKPGNAPVKTMIVFSDTMLGEITDGTLQPGFKMIHNSVAYLNNREPIEKNLSFHWKKTKDGKPLSIFKPKTKNTKPGDYFWLGDAFVNKDLNNATYIFAYRIKNISEAAFGFAEVGNVLIKVPAGSKPPFTNQQQMDTPFFIPAKDGKDEVTFGGSIFVNTANAGAKKPDGYVYVYGIKGKDKQVVVARVQPKLFEQFGAWRFWDGNQWNKDINKVAGIADQASNELSVSELPDGRYVMVFMGGVMTNKVGLRVGTTPVGPFGSVINVWDAKDAIEGKNFFTYNAKAHPALSKPGELLISYNVNSFDFWNDVKKFPNLYRPRFIKLKLN</sequence>
<dbReference type="Proteomes" id="UP000618754">
    <property type="component" value="Unassembled WGS sequence"/>
</dbReference>
<dbReference type="Pfam" id="PF13810">
    <property type="entry name" value="DUF4185"/>
    <property type="match status" value="1"/>
</dbReference>
<organism evidence="3 4">
    <name type="scientific">Mucilaginibacter rigui</name>
    <dbReference type="NCBI Taxonomy" id="534635"/>
    <lineage>
        <taxon>Bacteria</taxon>
        <taxon>Pseudomonadati</taxon>
        <taxon>Bacteroidota</taxon>
        <taxon>Sphingobacteriia</taxon>
        <taxon>Sphingobacteriales</taxon>
        <taxon>Sphingobacteriaceae</taxon>
        <taxon>Mucilaginibacter</taxon>
    </lineage>
</organism>
<dbReference type="EMBL" id="JACWMW010000004">
    <property type="protein sequence ID" value="MBD1387053.1"/>
    <property type="molecule type" value="Genomic_DNA"/>
</dbReference>
<proteinExistence type="predicted"/>